<sequence>MVSFDESSNVERSDTDEHFRRCSRFVSRVEERENQAAEIGN</sequence>
<protein>
    <submittedName>
        <fullName evidence="2">Uncharacterized protein</fullName>
    </submittedName>
</protein>
<name>A0A915PR76_9BILA</name>
<dbReference type="AlphaFoldDB" id="A0A915PR76"/>
<proteinExistence type="predicted"/>
<evidence type="ECO:0000313" key="1">
    <source>
        <dbReference type="Proteomes" id="UP000887581"/>
    </source>
</evidence>
<reference evidence="2" key="1">
    <citation type="submission" date="2022-11" db="UniProtKB">
        <authorList>
            <consortium name="WormBaseParasite"/>
        </authorList>
    </citation>
    <scope>IDENTIFICATION</scope>
</reference>
<accession>A0A915PR76</accession>
<keyword evidence="1" id="KW-1185">Reference proteome</keyword>
<organism evidence="1 2">
    <name type="scientific">Setaria digitata</name>
    <dbReference type="NCBI Taxonomy" id="48799"/>
    <lineage>
        <taxon>Eukaryota</taxon>
        <taxon>Metazoa</taxon>
        <taxon>Ecdysozoa</taxon>
        <taxon>Nematoda</taxon>
        <taxon>Chromadorea</taxon>
        <taxon>Rhabditida</taxon>
        <taxon>Spirurina</taxon>
        <taxon>Spiruromorpha</taxon>
        <taxon>Filarioidea</taxon>
        <taxon>Setariidae</taxon>
        <taxon>Setaria</taxon>
    </lineage>
</organism>
<dbReference type="WBParaSite" id="sdigi.contig20.g1747.t1">
    <property type="protein sequence ID" value="sdigi.contig20.g1747.t1"/>
    <property type="gene ID" value="sdigi.contig20.g1747"/>
</dbReference>
<dbReference type="Proteomes" id="UP000887581">
    <property type="component" value="Unplaced"/>
</dbReference>
<evidence type="ECO:0000313" key="2">
    <source>
        <dbReference type="WBParaSite" id="sdigi.contig20.g1747.t1"/>
    </source>
</evidence>